<reference evidence="1" key="1">
    <citation type="submission" date="2020-07" db="EMBL/GenBank/DDBJ databases">
        <title>Multicomponent nature underlies the extraordinary mechanical properties of spider dragline silk.</title>
        <authorList>
            <person name="Kono N."/>
            <person name="Nakamura H."/>
            <person name="Mori M."/>
            <person name="Yoshida Y."/>
            <person name="Ohtoshi R."/>
            <person name="Malay A.D."/>
            <person name="Moran D.A.P."/>
            <person name="Tomita M."/>
            <person name="Numata K."/>
            <person name="Arakawa K."/>
        </authorList>
    </citation>
    <scope>NUCLEOTIDE SEQUENCE</scope>
</reference>
<evidence type="ECO:0000313" key="1">
    <source>
        <dbReference type="EMBL" id="GFR00297.1"/>
    </source>
</evidence>
<comment type="caution">
    <text evidence="1">The sequence shown here is derived from an EMBL/GenBank/DDBJ whole genome shotgun (WGS) entry which is preliminary data.</text>
</comment>
<accession>A0A8X6L9C4</accession>
<evidence type="ECO:0000313" key="2">
    <source>
        <dbReference type="Proteomes" id="UP000887116"/>
    </source>
</evidence>
<protein>
    <submittedName>
        <fullName evidence="1">Uncharacterized protein</fullName>
    </submittedName>
</protein>
<sequence>MKLRVYRQEEGLLKQFTGEASTHSYIAAYCPCIYYGIADAKLTIHYIFIHHSCSYVGVYFPYANFSFPYTYLMVHLGVFSAMTPLRCVEVVSFTIVVFFAKQCSEILSMSSK</sequence>
<dbReference type="EMBL" id="BMAO01015222">
    <property type="protein sequence ID" value="GFR00297.1"/>
    <property type="molecule type" value="Genomic_DNA"/>
</dbReference>
<name>A0A8X6L9C4_TRICU</name>
<gene>
    <name evidence="1" type="ORF">TNCT_362221</name>
</gene>
<dbReference type="AlphaFoldDB" id="A0A8X6L9C4"/>
<organism evidence="1 2">
    <name type="scientific">Trichonephila clavata</name>
    <name type="common">Joro spider</name>
    <name type="synonym">Nephila clavata</name>
    <dbReference type="NCBI Taxonomy" id="2740835"/>
    <lineage>
        <taxon>Eukaryota</taxon>
        <taxon>Metazoa</taxon>
        <taxon>Ecdysozoa</taxon>
        <taxon>Arthropoda</taxon>
        <taxon>Chelicerata</taxon>
        <taxon>Arachnida</taxon>
        <taxon>Araneae</taxon>
        <taxon>Araneomorphae</taxon>
        <taxon>Entelegynae</taxon>
        <taxon>Araneoidea</taxon>
        <taxon>Nephilidae</taxon>
        <taxon>Trichonephila</taxon>
    </lineage>
</organism>
<keyword evidence="2" id="KW-1185">Reference proteome</keyword>
<dbReference type="Proteomes" id="UP000887116">
    <property type="component" value="Unassembled WGS sequence"/>
</dbReference>
<proteinExistence type="predicted"/>